<evidence type="ECO:0000313" key="3">
    <source>
        <dbReference type="Proteomes" id="UP000481858"/>
    </source>
</evidence>
<evidence type="ECO:0000256" key="1">
    <source>
        <dbReference type="SAM" id="Phobius"/>
    </source>
</evidence>
<keyword evidence="3" id="KW-1185">Reference proteome</keyword>
<dbReference type="EMBL" id="WUBL01000003">
    <property type="protein sequence ID" value="KAF2973075.1"/>
    <property type="molecule type" value="Genomic_DNA"/>
</dbReference>
<evidence type="ECO:0000313" key="2">
    <source>
        <dbReference type="EMBL" id="KAF2973075.1"/>
    </source>
</evidence>
<protein>
    <submittedName>
        <fullName evidence="2">Uncharacterized protein</fullName>
    </submittedName>
</protein>
<name>A0A7C8N103_9PEZI</name>
<dbReference type="PANTHER" id="PTHR35394">
    <property type="entry name" value="DUF3176 DOMAIN-CONTAINING PROTEIN"/>
    <property type="match status" value="1"/>
</dbReference>
<dbReference type="AlphaFoldDB" id="A0A7C8N103"/>
<dbReference type="Proteomes" id="UP000481858">
    <property type="component" value="Unassembled WGS sequence"/>
</dbReference>
<organism evidence="2 3">
    <name type="scientific">Xylaria multiplex</name>
    <dbReference type="NCBI Taxonomy" id="323545"/>
    <lineage>
        <taxon>Eukaryota</taxon>
        <taxon>Fungi</taxon>
        <taxon>Dikarya</taxon>
        <taxon>Ascomycota</taxon>
        <taxon>Pezizomycotina</taxon>
        <taxon>Sordariomycetes</taxon>
        <taxon>Xylariomycetidae</taxon>
        <taxon>Xylariales</taxon>
        <taxon>Xylariaceae</taxon>
        <taxon>Xylaria</taxon>
    </lineage>
</organism>
<keyword evidence="1" id="KW-1133">Transmembrane helix</keyword>
<feature type="transmembrane region" description="Helical" evidence="1">
    <location>
        <begin position="82"/>
        <end position="104"/>
    </location>
</feature>
<reference evidence="2 3" key="1">
    <citation type="submission" date="2019-12" db="EMBL/GenBank/DDBJ databases">
        <title>Draft genome sequence of the ascomycete Xylaria multiplex DSM 110363.</title>
        <authorList>
            <person name="Buettner E."/>
            <person name="Kellner H."/>
        </authorList>
    </citation>
    <scope>NUCLEOTIDE SEQUENCE [LARGE SCALE GENOMIC DNA]</scope>
    <source>
        <strain evidence="2 3">DSM 110363</strain>
    </source>
</reference>
<comment type="caution">
    <text evidence="2">The sequence shown here is derived from an EMBL/GenBank/DDBJ whole genome shotgun (WGS) entry which is preliminary data.</text>
</comment>
<accession>A0A7C8N103</accession>
<dbReference type="InParanoid" id="A0A7C8N103"/>
<keyword evidence="1" id="KW-0812">Transmembrane</keyword>
<dbReference type="OrthoDB" id="5242705at2759"/>
<gene>
    <name evidence="2" type="ORF">GQX73_g635</name>
</gene>
<dbReference type="PANTHER" id="PTHR35394:SF6">
    <property type="entry name" value="DUF3176 DOMAIN-CONTAINING PROTEIN"/>
    <property type="match status" value="1"/>
</dbReference>
<proteinExistence type="predicted"/>
<keyword evidence="1" id="KW-0472">Membrane</keyword>
<feature type="transmembrane region" description="Helical" evidence="1">
    <location>
        <begin position="48"/>
        <end position="70"/>
    </location>
</feature>
<sequence length="225" mass="24281">MPESVQLASLGSSTYEPVAFIFGTESSAQKKKSPLNWKKVQRLWNRGWGVEGYGIALATSSPTAIFGIIVSHDGKTLPEWPFNIIINALISVFTVLMKTGLAVLDPFSQQLVGVVDCARSEIDSPMAVAINTGLVNPPNHIPSLVSTTCPSGNCTFGMFSSVAVCHSCADISSQIKNLTKTTGYHNYSLPATDNDDRVFATLNITQYIKLNTSVALTPNQLLNER</sequence>